<organism evidence="9 10">
    <name type="scientific">Sinomonas humi</name>
    <dbReference type="NCBI Taxonomy" id="1338436"/>
    <lineage>
        <taxon>Bacteria</taxon>
        <taxon>Bacillati</taxon>
        <taxon>Actinomycetota</taxon>
        <taxon>Actinomycetes</taxon>
        <taxon>Micrococcales</taxon>
        <taxon>Micrococcaceae</taxon>
        <taxon>Sinomonas</taxon>
    </lineage>
</organism>
<comment type="caution">
    <text evidence="9">The sequence shown here is derived from an EMBL/GenBank/DDBJ whole genome shotgun (WGS) entry which is preliminary data.</text>
</comment>
<comment type="subcellular location">
    <subcellularLocation>
        <location evidence="1 7">Cell membrane</location>
        <topology evidence="1 7">Multi-pass membrane protein</topology>
    </subcellularLocation>
</comment>
<evidence type="ECO:0000256" key="7">
    <source>
        <dbReference type="RuleBase" id="RU363032"/>
    </source>
</evidence>
<feature type="transmembrane region" description="Helical" evidence="7">
    <location>
        <begin position="390"/>
        <end position="415"/>
    </location>
</feature>
<feature type="domain" description="ABC transmembrane type-1" evidence="8">
    <location>
        <begin position="106"/>
        <end position="303"/>
    </location>
</feature>
<comment type="similarity">
    <text evidence="7">Belongs to the binding-protein-dependent transport system permease family.</text>
</comment>
<keyword evidence="2 7" id="KW-0813">Transport</keyword>
<dbReference type="Proteomes" id="UP000030982">
    <property type="component" value="Unassembled WGS sequence"/>
</dbReference>
<feature type="transmembrane region" description="Helical" evidence="7">
    <location>
        <begin position="246"/>
        <end position="265"/>
    </location>
</feature>
<dbReference type="GO" id="GO:0005886">
    <property type="term" value="C:plasma membrane"/>
    <property type="evidence" value="ECO:0007669"/>
    <property type="project" value="UniProtKB-SubCell"/>
</dbReference>
<dbReference type="OrthoDB" id="8480309at2"/>
<feature type="transmembrane region" description="Helical" evidence="7">
    <location>
        <begin position="285"/>
        <end position="306"/>
    </location>
</feature>
<dbReference type="PANTHER" id="PTHR43163">
    <property type="entry name" value="DIPEPTIDE TRANSPORT SYSTEM PERMEASE PROTEIN DPPB-RELATED"/>
    <property type="match status" value="1"/>
</dbReference>
<dbReference type="STRING" id="1338436.LK10_07955"/>
<dbReference type="PROSITE" id="PS50928">
    <property type="entry name" value="ABC_TM1"/>
    <property type="match status" value="2"/>
</dbReference>
<evidence type="ECO:0000259" key="8">
    <source>
        <dbReference type="PROSITE" id="PS50928"/>
    </source>
</evidence>
<accession>A0A0B2AKD3</accession>
<keyword evidence="5 7" id="KW-1133">Transmembrane helix</keyword>
<feature type="transmembrane region" description="Helical" evidence="7">
    <location>
        <begin position="102"/>
        <end position="127"/>
    </location>
</feature>
<name>A0A0B2AKD3_9MICC</name>
<evidence type="ECO:0000313" key="10">
    <source>
        <dbReference type="Proteomes" id="UP000030982"/>
    </source>
</evidence>
<dbReference type="PANTHER" id="PTHR43163:SF6">
    <property type="entry name" value="DIPEPTIDE TRANSPORT SYSTEM PERMEASE PROTEIN DPPB-RELATED"/>
    <property type="match status" value="1"/>
</dbReference>
<reference evidence="9 10" key="1">
    <citation type="submission" date="2014-09" db="EMBL/GenBank/DDBJ databases">
        <title>Genome sequence of Sinomonas sp. MUSC 117.</title>
        <authorList>
            <person name="Lee L.-H."/>
        </authorList>
    </citation>
    <scope>NUCLEOTIDE SEQUENCE [LARGE SCALE GENOMIC DNA]</scope>
    <source>
        <strain evidence="9 10">MUSC 117</strain>
    </source>
</reference>
<keyword evidence="3" id="KW-1003">Cell membrane</keyword>
<sequence length="584" mass="59019">MRKSRRPGIVPPIPTVSRCVTIAFVVFLLGILPWLSSRDPALAILRARSAEQEATPEALGAIRQELGLDAGPFAVFVGWFGRVLTGDWGVSWVSGRPVLPGMVHAMLVSLSLMAAAFGVALVVAVALNVATLRRGLNGQAARTSGAMAATLTSLPEFLLSALLLVVGAVWLRWFPPYGWSGASSAVLPALALGVPAGGLLGRLVSDSLASALSEQWVATWIVSGYSRRTIALNALRRSLPSVLPQLALVLVGLVGGAIAVERVFAIPGIGRATLGGVAAQDVPTIQAGVMLLMVLSTVLGAAAGVLRHVLLGPAMRAAAVPVAAPTSATTRRAWLVPAASLLALAGLIVAGLPRDAYSSAHARLAPPSGAIPFRADASGRDLLARVAHGALTTIGTATLVTAVCLAAGLVIGLCGPAARGPIEVAKAVPPVIAGLVVVALMGASGAGAAIAVGAVGWAPLAAHTAALISEARAQAHVEIAPVLGTGRVRTMLKHILPAVVGPIVRHAALRLPGTALALAALGFLGMGPQPPHPDWGLVLAEGMAYVERAPAAVLGPVGALVLLSVSAVSLSGMSAGLRRRTEAV</sequence>
<keyword evidence="6 7" id="KW-0472">Membrane</keyword>
<feature type="transmembrane region" description="Helical" evidence="7">
    <location>
        <begin position="148"/>
        <end position="171"/>
    </location>
</feature>
<evidence type="ECO:0000256" key="5">
    <source>
        <dbReference type="ARBA" id="ARBA00022989"/>
    </source>
</evidence>
<feature type="transmembrane region" description="Helical" evidence="7">
    <location>
        <begin position="333"/>
        <end position="352"/>
    </location>
</feature>
<dbReference type="GO" id="GO:0055085">
    <property type="term" value="P:transmembrane transport"/>
    <property type="evidence" value="ECO:0007669"/>
    <property type="project" value="InterPro"/>
</dbReference>
<gene>
    <name evidence="9" type="ORF">LK10_07955</name>
</gene>
<evidence type="ECO:0000313" key="9">
    <source>
        <dbReference type="EMBL" id="KHL03831.1"/>
    </source>
</evidence>
<evidence type="ECO:0000256" key="6">
    <source>
        <dbReference type="ARBA" id="ARBA00023136"/>
    </source>
</evidence>
<feature type="transmembrane region" description="Helical" evidence="7">
    <location>
        <begin position="12"/>
        <end position="35"/>
    </location>
</feature>
<proteinExistence type="inferred from homology"/>
<evidence type="ECO:0000256" key="1">
    <source>
        <dbReference type="ARBA" id="ARBA00004651"/>
    </source>
</evidence>
<dbReference type="Pfam" id="PF00528">
    <property type="entry name" value="BPD_transp_1"/>
    <property type="match status" value="2"/>
</dbReference>
<feature type="transmembrane region" description="Helical" evidence="7">
    <location>
        <begin position="177"/>
        <end position="200"/>
    </location>
</feature>
<evidence type="ECO:0000256" key="2">
    <source>
        <dbReference type="ARBA" id="ARBA00022448"/>
    </source>
</evidence>
<protein>
    <submittedName>
        <fullName evidence="9">ABC transporter permease</fullName>
    </submittedName>
</protein>
<dbReference type="InterPro" id="IPR035906">
    <property type="entry name" value="MetI-like_sf"/>
</dbReference>
<dbReference type="Gene3D" id="1.10.3720.10">
    <property type="entry name" value="MetI-like"/>
    <property type="match status" value="1"/>
</dbReference>
<feature type="domain" description="ABC transmembrane type-1" evidence="8">
    <location>
        <begin position="386"/>
        <end position="572"/>
    </location>
</feature>
<feature type="transmembrane region" description="Helical" evidence="7">
    <location>
        <begin position="549"/>
        <end position="570"/>
    </location>
</feature>
<dbReference type="AlphaFoldDB" id="A0A0B2AKD3"/>
<keyword evidence="4 7" id="KW-0812">Transmembrane</keyword>
<dbReference type="InterPro" id="IPR000515">
    <property type="entry name" value="MetI-like"/>
</dbReference>
<dbReference type="SUPFAM" id="SSF161098">
    <property type="entry name" value="MetI-like"/>
    <property type="match status" value="2"/>
</dbReference>
<evidence type="ECO:0000256" key="3">
    <source>
        <dbReference type="ARBA" id="ARBA00022475"/>
    </source>
</evidence>
<keyword evidence="10" id="KW-1185">Reference proteome</keyword>
<feature type="transmembrane region" description="Helical" evidence="7">
    <location>
        <begin position="427"/>
        <end position="457"/>
    </location>
</feature>
<dbReference type="EMBL" id="JTDL01000091">
    <property type="protein sequence ID" value="KHL03831.1"/>
    <property type="molecule type" value="Genomic_DNA"/>
</dbReference>
<evidence type="ECO:0000256" key="4">
    <source>
        <dbReference type="ARBA" id="ARBA00022692"/>
    </source>
</evidence>